<organism evidence="2 3">
    <name type="scientific">Vibrio agarilyticus</name>
    <dbReference type="NCBI Taxonomy" id="2726741"/>
    <lineage>
        <taxon>Bacteria</taxon>
        <taxon>Pseudomonadati</taxon>
        <taxon>Pseudomonadota</taxon>
        <taxon>Gammaproteobacteria</taxon>
        <taxon>Vibrionales</taxon>
        <taxon>Vibrionaceae</taxon>
        <taxon>Vibrio</taxon>
    </lineage>
</organism>
<keyword evidence="3" id="KW-1185">Reference proteome</keyword>
<dbReference type="SUPFAM" id="SSF46689">
    <property type="entry name" value="Homeodomain-like"/>
    <property type="match status" value="1"/>
</dbReference>
<evidence type="ECO:0000313" key="2">
    <source>
        <dbReference type="EMBL" id="NLS14926.1"/>
    </source>
</evidence>
<dbReference type="Proteomes" id="UP000535589">
    <property type="component" value="Unassembled WGS sequence"/>
</dbReference>
<gene>
    <name evidence="2" type="ORF">HGP28_18970</name>
</gene>
<dbReference type="EMBL" id="JABAIK010000056">
    <property type="protein sequence ID" value="NLS14926.1"/>
    <property type="molecule type" value="Genomic_DNA"/>
</dbReference>
<evidence type="ECO:0000256" key="1">
    <source>
        <dbReference type="SAM" id="MobiDB-lite"/>
    </source>
</evidence>
<sequence length="88" mass="10155">MDSLDNTDFKKLASQQKSIQMKMRLLALAHFKDGHFRTQIAKFLKVSRTSVDKWAQTFLKEGIEGLHEKPRTGRPAFLSPSTRSFRNC</sequence>
<dbReference type="AlphaFoldDB" id="A0A7X8TUL5"/>
<protein>
    <submittedName>
        <fullName evidence="2">Helix-turn-helix domain-containing protein</fullName>
    </submittedName>
</protein>
<comment type="caution">
    <text evidence="2">The sequence shown here is derived from an EMBL/GenBank/DDBJ whole genome shotgun (WGS) entry which is preliminary data.</text>
</comment>
<dbReference type="InterPro" id="IPR009057">
    <property type="entry name" value="Homeodomain-like_sf"/>
</dbReference>
<dbReference type="RefSeq" id="WP_168837985.1">
    <property type="nucleotide sequence ID" value="NZ_JABAIK010000056.1"/>
</dbReference>
<name>A0A7X8TUL5_9VIBR</name>
<accession>A0A7X8TUL5</accession>
<proteinExistence type="predicted"/>
<feature type="region of interest" description="Disordered" evidence="1">
    <location>
        <begin position="69"/>
        <end position="88"/>
    </location>
</feature>
<dbReference type="Pfam" id="PF13551">
    <property type="entry name" value="HTH_29"/>
    <property type="match status" value="1"/>
</dbReference>
<evidence type="ECO:0000313" key="3">
    <source>
        <dbReference type="Proteomes" id="UP000535589"/>
    </source>
</evidence>
<feature type="compositionally biased region" description="Polar residues" evidence="1">
    <location>
        <begin position="79"/>
        <end position="88"/>
    </location>
</feature>
<reference evidence="2 3" key="1">
    <citation type="submission" date="2020-04" db="EMBL/GenBank/DDBJ databases">
        <title>Vibrio sp. SM6, a novel species isolated from seawater.</title>
        <authorList>
            <person name="Wang X."/>
        </authorList>
    </citation>
    <scope>NUCLEOTIDE SEQUENCE [LARGE SCALE GENOMIC DNA]</scope>
    <source>
        <strain evidence="2 3">SM6</strain>
    </source>
</reference>